<keyword evidence="1" id="KW-1133">Transmembrane helix</keyword>
<feature type="transmembrane region" description="Helical" evidence="1">
    <location>
        <begin position="6"/>
        <end position="25"/>
    </location>
</feature>
<organism evidence="3 4">
    <name type="scientific">Marinilabilia salmonicolor</name>
    <dbReference type="NCBI Taxonomy" id="989"/>
    <lineage>
        <taxon>Bacteria</taxon>
        <taxon>Pseudomonadati</taxon>
        <taxon>Bacteroidota</taxon>
        <taxon>Bacteroidia</taxon>
        <taxon>Marinilabiliales</taxon>
        <taxon>Marinilabiliaceae</taxon>
        <taxon>Marinilabilia</taxon>
    </lineage>
</organism>
<keyword evidence="4" id="KW-1185">Reference proteome</keyword>
<keyword evidence="1" id="KW-0472">Membrane</keyword>
<evidence type="ECO:0000313" key="3">
    <source>
        <dbReference type="EMBL" id="RCW37318.1"/>
    </source>
</evidence>
<gene>
    <name evidence="3" type="ORF">DFO77_1068</name>
</gene>
<feature type="transmembrane region" description="Helical" evidence="1">
    <location>
        <begin position="124"/>
        <end position="144"/>
    </location>
</feature>
<evidence type="ECO:0000313" key="4">
    <source>
        <dbReference type="Proteomes" id="UP000252733"/>
    </source>
</evidence>
<feature type="domain" description="Fatty acid desaturase" evidence="2">
    <location>
        <begin position="122"/>
        <end position="220"/>
    </location>
</feature>
<protein>
    <submittedName>
        <fullName evidence="3">Beta-carotene ketolase (CrtW type)</fullName>
    </submittedName>
</protein>
<sequence>MMGVFIAILVILAWVGHLAYSLLYVEVSALNPWLYVHVLIQTHLFTGLFITGHDGMHGTIKPSHDGTNKVIGTIASFLYAGLSFRRLKKNHQKHHNSPGTASDPDYCERSQNFFIWYFTFMWRYLTIWQILIMAAMFNVLSFWISEISLIILWIVPAFLSTFQMFYFGVYAPHKLPHQGDMMPYCSRTLQRNHLLAFLSCWFFGYHYEHHQSPGTPWWRLYQKKVH</sequence>
<dbReference type="AlphaFoldDB" id="A0A368V891"/>
<feature type="transmembrane region" description="Helical" evidence="1">
    <location>
        <begin position="70"/>
        <end position="87"/>
    </location>
</feature>
<evidence type="ECO:0000256" key="1">
    <source>
        <dbReference type="SAM" id="Phobius"/>
    </source>
</evidence>
<dbReference type="InterPro" id="IPR005804">
    <property type="entry name" value="FA_desaturase_dom"/>
</dbReference>
<evidence type="ECO:0000259" key="2">
    <source>
        <dbReference type="Pfam" id="PF00487"/>
    </source>
</evidence>
<comment type="caution">
    <text evidence="3">The sequence shown here is derived from an EMBL/GenBank/DDBJ whole genome shotgun (WGS) entry which is preliminary data.</text>
</comment>
<reference evidence="3 4" key="1">
    <citation type="submission" date="2018-07" db="EMBL/GenBank/DDBJ databases">
        <title>Freshwater and sediment microbial communities from various areas in North America, analyzing microbe dynamics in response to fracking.</title>
        <authorList>
            <person name="Lamendella R."/>
        </authorList>
    </citation>
    <scope>NUCLEOTIDE SEQUENCE [LARGE SCALE GENOMIC DNA]</scope>
    <source>
        <strain evidence="3 4">160A</strain>
    </source>
</reference>
<proteinExistence type="predicted"/>
<dbReference type="Proteomes" id="UP000252733">
    <property type="component" value="Unassembled WGS sequence"/>
</dbReference>
<dbReference type="Pfam" id="PF00487">
    <property type="entry name" value="FA_desaturase"/>
    <property type="match status" value="1"/>
</dbReference>
<dbReference type="GO" id="GO:0006629">
    <property type="term" value="P:lipid metabolic process"/>
    <property type="evidence" value="ECO:0007669"/>
    <property type="project" value="InterPro"/>
</dbReference>
<feature type="transmembrane region" description="Helical" evidence="1">
    <location>
        <begin position="150"/>
        <end position="171"/>
    </location>
</feature>
<keyword evidence="1" id="KW-0812">Transmembrane</keyword>
<dbReference type="RefSeq" id="WP_258861572.1">
    <property type="nucleotide sequence ID" value="NZ_QPIZ01000006.1"/>
</dbReference>
<dbReference type="EMBL" id="QPIZ01000006">
    <property type="protein sequence ID" value="RCW37318.1"/>
    <property type="molecule type" value="Genomic_DNA"/>
</dbReference>
<feature type="transmembrane region" description="Helical" evidence="1">
    <location>
        <begin position="32"/>
        <end position="50"/>
    </location>
</feature>
<accession>A0A368V891</accession>
<name>A0A368V891_9BACT</name>